<organism evidence="1 2">
    <name type="scientific">Siminovitchia terrae</name>
    <name type="common">Bacillus terrae</name>
    <dbReference type="NCBI Taxonomy" id="1914933"/>
    <lineage>
        <taxon>Bacteria</taxon>
        <taxon>Bacillati</taxon>
        <taxon>Bacillota</taxon>
        <taxon>Bacilli</taxon>
        <taxon>Bacillales</taxon>
        <taxon>Bacillaceae</taxon>
        <taxon>Siminovitchia</taxon>
    </lineage>
</organism>
<reference evidence="1 2" key="1">
    <citation type="submission" date="2021-03" db="EMBL/GenBank/DDBJ databases">
        <title>Antimicrobial resistance genes in bacteria isolated from Japanese honey, and their potential for conferring macrolide and lincosamide resistance in the American foulbrood pathogen Paenibacillus larvae.</title>
        <authorList>
            <person name="Okamoto M."/>
            <person name="Kumagai M."/>
            <person name="Kanamori H."/>
            <person name="Takamatsu D."/>
        </authorList>
    </citation>
    <scope>NUCLEOTIDE SEQUENCE [LARGE SCALE GENOMIC DNA]</scope>
    <source>
        <strain evidence="1 2">J6TS1</strain>
    </source>
</reference>
<evidence type="ECO:0000313" key="2">
    <source>
        <dbReference type="Proteomes" id="UP000680670"/>
    </source>
</evidence>
<evidence type="ECO:0000313" key="1">
    <source>
        <dbReference type="EMBL" id="GIN99006.1"/>
    </source>
</evidence>
<comment type="caution">
    <text evidence="1">The sequence shown here is derived from an EMBL/GenBank/DDBJ whole genome shotgun (WGS) entry which is preliminary data.</text>
</comment>
<gene>
    <name evidence="1" type="ORF">J6TS1_48760</name>
</gene>
<sequence>MLKRFAIILTKDRLLPNVVGKMDSCGLPEKMGVTRLSCWKLFVDWLGNPHFKNGCFKWWEVHTDGQEAGSVFRNFQFTVTLEWDGIGSCLFRF</sequence>
<dbReference type="Proteomes" id="UP000680670">
    <property type="component" value="Unassembled WGS sequence"/>
</dbReference>
<dbReference type="EMBL" id="BORJ01000019">
    <property type="protein sequence ID" value="GIN99006.1"/>
    <property type="molecule type" value="Genomic_DNA"/>
</dbReference>
<protein>
    <submittedName>
        <fullName evidence="1">Uncharacterized protein</fullName>
    </submittedName>
</protein>
<proteinExistence type="predicted"/>
<keyword evidence="2" id="KW-1185">Reference proteome</keyword>
<accession>A0ABQ4L4F2</accession>
<name>A0ABQ4L4F2_SIMTE</name>